<keyword evidence="2" id="KW-0472">Membrane</keyword>
<gene>
    <name evidence="3" type="ORF">ARMSODRAFT_1026659</name>
</gene>
<feature type="compositionally biased region" description="Basic and acidic residues" evidence="1">
    <location>
        <begin position="89"/>
        <end position="101"/>
    </location>
</feature>
<dbReference type="Proteomes" id="UP000218334">
    <property type="component" value="Unassembled WGS sequence"/>
</dbReference>
<proteinExistence type="predicted"/>
<dbReference type="EMBL" id="KZ293489">
    <property type="protein sequence ID" value="PBK60266.1"/>
    <property type="molecule type" value="Genomic_DNA"/>
</dbReference>
<sequence>MTPDLSNELTIALSTTIVSIVLLALSITAIVFRGFLVPRRSHGQTVPLPVHYVPPYIQPQPLPAVGRLSLAPTGPTDLHQRRPSTTTRSSDEFPLCREEPTRNATPGPSNVLRTPPPLERPTTTEEYGRDLWTRYHSPSPPPYPTEPLPVHTQDRPHPHMDSTHSPGPAHRHEVTPPRPPHLAPASWPMATPVTRTLSLLSPDSDDRTTTPQSESLSFTTPRPHPQSLPKQTMTPSISTAPTTSGLPSLQWIDRSSDPTAPRPGSYEGKMSRIDIDSEKTIGSPWTGTSPSIGEIPLNDLGYRPRSQPEYSPIESEYSMDQQQETSYMVNTDQGPPRNSATWRLPYMHSPYEWETDPTWTESTSNQFDTFHYDEGTFSGYTTDPWDHSSYTAVPNYPFTLPDSPPHHQYAEQGNDDQAGGSNILPTDPPVQLLNEERQQQAIELAELKFWRLEEKCQELEEEQQAYDTHINYHQLPNKGKGPAVPRPPTPPIPNER</sequence>
<name>A0A2H3BB44_9AGAR</name>
<evidence type="ECO:0000256" key="1">
    <source>
        <dbReference type="SAM" id="MobiDB-lite"/>
    </source>
</evidence>
<keyword evidence="4" id="KW-1185">Reference proteome</keyword>
<feature type="region of interest" description="Disordered" evidence="1">
    <location>
        <begin position="467"/>
        <end position="496"/>
    </location>
</feature>
<feature type="compositionally biased region" description="Polar residues" evidence="1">
    <location>
        <begin position="209"/>
        <end position="220"/>
    </location>
</feature>
<accession>A0A2H3BB44</accession>
<keyword evidence="2" id="KW-1133">Transmembrane helix</keyword>
<organism evidence="3 4">
    <name type="scientific">Armillaria solidipes</name>
    <dbReference type="NCBI Taxonomy" id="1076256"/>
    <lineage>
        <taxon>Eukaryota</taxon>
        <taxon>Fungi</taxon>
        <taxon>Dikarya</taxon>
        <taxon>Basidiomycota</taxon>
        <taxon>Agaricomycotina</taxon>
        <taxon>Agaricomycetes</taxon>
        <taxon>Agaricomycetidae</taxon>
        <taxon>Agaricales</taxon>
        <taxon>Marasmiineae</taxon>
        <taxon>Physalacriaceae</taxon>
        <taxon>Armillaria</taxon>
    </lineage>
</organism>
<feature type="transmembrane region" description="Helical" evidence="2">
    <location>
        <begin position="12"/>
        <end position="32"/>
    </location>
</feature>
<feature type="compositionally biased region" description="Polar residues" evidence="1">
    <location>
        <begin position="228"/>
        <end position="247"/>
    </location>
</feature>
<feature type="region of interest" description="Disordered" evidence="1">
    <location>
        <begin position="70"/>
        <end position="303"/>
    </location>
</feature>
<evidence type="ECO:0000256" key="2">
    <source>
        <dbReference type="SAM" id="Phobius"/>
    </source>
</evidence>
<feature type="compositionally biased region" description="Basic and acidic residues" evidence="1">
    <location>
        <begin position="269"/>
        <end position="279"/>
    </location>
</feature>
<feature type="compositionally biased region" description="Pro residues" evidence="1">
    <location>
        <begin position="138"/>
        <end position="147"/>
    </location>
</feature>
<feature type="compositionally biased region" description="Basic and acidic residues" evidence="1">
    <location>
        <begin position="152"/>
        <end position="162"/>
    </location>
</feature>
<feature type="region of interest" description="Disordered" evidence="1">
    <location>
        <begin position="401"/>
        <end position="421"/>
    </location>
</feature>
<feature type="compositionally biased region" description="Pro residues" evidence="1">
    <location>
        <begin position="484"/>
        <end position="496"/>
    </location>
</feature>
<keyword evidence="2" id="KW-0812">Transmembrane</keyword>
<protein>
    <submittedName>
        <fullName evidence="3">Uncharacterized protein</fullName>
    </submittedName>
</protein>
<evidence type="ECO:0000313" key="3">
    <source>
        <dbReference type="EMBL" id="PBK60266.1"/>
    </source>
</evidence>
<evidence type="ECO:0000313" key="4">
    <source>
        <dbReference type="Proteomes" id="UP000218334"/>
    </source>
</evidence>
<feature type="compositionally biased region" description="Basic and acidic residues" evidence="1">
    <location>
        <begin position="122"/>
        <end position="133"/>
    </location>
</feature>
<reference evidence="4" key="1">
    <citation type="journal article" date="2017" name="Nat. Ecol. Evol.">
        <title>Genome expansion and lineage-specific genetic innovations in the forest pathogenic fungi Armillaria.</title>
        <authorList>
            <person name="Sipos G."/>
            <person name="Prasanna A.N."/>
            <person name="Walter M.C."/>
            <person name="O'Connor E."/>
            <person name="Balint B."/>
            <person name="Krizsan K."/>
            <person name="Kiss B."/>
            <person name="Hess J."/>
            <person name="Varga T."/>
            <person name="Slot J."/>
            <person name="Riley R."/>
            <person name="Boka B."/>
            <person name="Rigling D."/>
            <person name="Barry K."/>
            <person name="Lee J."/>
            <person name="Mihaltcheva S."/>
            <person name="LaButti K."/>
            <person name="Lipzen A."/>
            <person name="Waldron R."/>
            <person name="Moloney N.M."/>
            <person name="Sperisen C."/>
            <person name="Kredics L."/>
            <person name="Vagvoelgyi C."/>
            <person name="Patrignani A."/>
            <person name="Fitzpatrick D."/>
            <person name="Nagy I."/>
            <person name="Doyle S."/>
            <person name="Anderson J.B."/>
            <person name="Grigoriev I.V."/>
            <person name="Gueldener U."/>
            <person name="Muensterkoetter M."/>
            <person name="Nagy L.G."/>
        </authorList>
    </citation>
    <scope>NUCLEOTIDE SEQUENCE [LARGE SCALE GENOMIC DNA]</scope>
    <source>
        <strain evidence="4">28-4</strain>
    </source>
</reference>
<dbReference type="AlphaFoldDB" id="A0A2H3BB44"/>